<dbReference type="Gene3D" id="3.40.50.700">
    <property type="entry name" value="NADH:ubiquinone oxidoreductase-like, 20kDa subunit"/>
    <property type="match status" value="1"/>
</dbReference>
<keyword evidence="3" id="KW-0408">Iron</keyword>
<proteinExistence type="predicted"/>
<comment type="cofactor">
    <cofactor evidence="1">
        <name>[3Fe-4S] cluster</name>
        <dbReference type="ChEBI" id="CHEBI:21137"/>
    </cofactor>
</comment>
<name>A0A221KE77_VITFI</name>
<dbReference type="RefSeq" id="WP_198301669.1">
    <property type="nucleotide sequence ID" value="NZ_CP022423.1"/>
</dbReference>
<keyword evidence="6" id="KW-1185">Reference proteome</keyword>
<feature type="domain" description="NADH:ubiquinone oxidoreductase-like 20kDa subunit" evidence="4">
    <location>
        <begin position="33"/>
        <end position="181"/>
    </location>
</feature>
<dbReference type="GO" id="GO:0051538">
    <property type="term" value="F:3 iron, 4 sulfur cluster binding"/>
    <property type="evidence" value="ECO:0007669"/>
    <property type="project" value="UniProtKB-KW"/>
</dbReference>
<dbReference type="InterPro" id="IPR006137">
    <property type="entry name" value="NADH_UbQ_OxRdtase-like_20kDa"/>
</dbReference>
<dbReference type="KEGG" id="vff:VITFI_CDS1491"/>
<gene>
    <name evidence="5" type="ORF">VITFI_CDS1491</name>
</gene>
<keyword evidence="3" id="KW-0003">3Fe-4S</keyword>
<dbReference type="InterPro" id="IPR037024">
    <property type="entry name" value="NiFe_Hase_small_N_sf"/>
</dbReference>
<evidence type="ECO:0000313" key="5">
    <source>
        <dbReference type="EMBL" id="ASM77269.1"/>
    </source>
</evidence>
<evidence type="ECO:0000313" key="6">
    <source>
        <dbReference type="Proteomes" id="UP000199729"/>
    </source>
</evidence>
<dbReference type="AlphaFoldDB" id="A0A221KE77"/>
<organism evidence="5 6">
    <name type="scientific">Vitreoscilla filiformis</name>
    <dbReference type="NCBI Taxonomy" id="63"/>
    <lineage>
        <taxon>Bacteria</taxon>
        <taxon>Pseudomonadati</taxon>
        <taxon>Pseudomonadota</taxon>
        <taxon>Betaproteobacteria</taxon>
        <taxon>Neisseriales</taxon>
        <taxon>Neisseriaceae</taxon>
        <taxon>Vitreoscilla</taxon>
    </lineage>
</organism>
<reference evidence="5 6" key="1">
    <citation type="submission" date="2017-07" db="EMBL/GenBank/DDBJ databases">
        <title>Complete Genome Sequence of the cosmetic ferment Vitreoscilla filiformis (ATCC15551).</title>
        <authorList>
            <person name="Contreras S."/>
            <person name="Sagory-Zalkind P."/>
            <person name="Blanquart H."/>
            <person name="Iltis A."/>
            <person name="Morand S.C."/>
        </authorList>
    </citation>
    <scope>NUCLEOTIDE SEQUENCE [LARGE SCALE GENOMIC DNA]</scope>
    <source>
        <strain evidence="5 6">ATCC 15551</strain>
    </source>
</reference>
<protein>
    <submittedName>
        <fullName evidence="5">NADP oxidoreductase</fullName>
    </submittedName>
</protein>
<dbReference type="GO" id="GO:0016491">
    <property type="term" value="F:oxidoreductase activity"/>
    <property type="evidence" value="ECO:0007669"/>
    <property type="project" value="UniProtKB-KW"/>
</dbReference>
<keyword evidence="3" id="KW-0479">Metal-binding</keyword>
<sequence length="198" mass="21808">MSTAHPHHAPAPPPYPALPRRKLKVATCSLAGCFGCHMSFLDIDERILQLIEHVEFDRSPLTDLKEVGRCDLGLIEGGLCNAENVEVLRDFRRQCHTLVAVGACAITGGLPAQRNAMSLPHILGEVYQQREGLKTGCAIPNDPELPLLLRQVRPLHEVVQIDYFLPGCPPSADSFWVFLTDLIAGRTPRLASGPIRYD</sequence>
<evidence type="ECO:0000256" key="3">
    <source>
        <dbReference type="ARBA" id="ARBA00023291"/>
    </source>
</evidence>
<dbReference type="PANTHER" id="PTHR42845:SF1">
    <property type="entry name" value="HYDROGENASE SMALL SUBUNIT"/>
    <property type="match status" value="1"/>
</dbReference>
<keyword evidence="3" id="KW-0411">Iron-sulfur</keyword>
<evidence type="ECO:0000256" key="1">
    <source>
        <dbReference type="ARBA" id="ARBA00001927"/>
    </source>
</evidence>
<evidence type="ECO:0000259" key="4">
    <source>
        <dbReference type="Pfam" id="PF01058"/>
    </source>
</evidence>
<evidence type="ECO:0000256" key="2">
    <source>
        <dbReference type="ARBA" id="ARBA00023002"/>
    </source>
</evidence>
<dbReference type="Proteomes" id="UP000199729">
    <property type="component" value="Chromosome"/>
</dbReference>
<dbReference type="InterPro" id="IPR051349">
    <property type="entry name" value="Hydrogenase_assoc-protein"/>
</dbReference>
<dbReference type="EMBL" id="CP022423">
    <property type="protein sequence ID" value="ASM77269.1"/>
    <property type="molecule type" value="Genomic_DNA"/>
</dbReference>
<keyword evidence="2" id="KW-0560">Oxidoreductase</keyword>
<dbReference type="SUPFAM" id="SSF56770">
    <property type="entry name" value="HydA/Nqo6-like"/>
    <property type="match status" value="1"/>
</dbReference>
<dbReference type="PANTHER" id="PTHR42845">
    <property type="entry name" value="COENZYME F420-REDUCING HYDROGENASE, GAMMA SUBUNIT"/>
    <property type="match status" value="1"/>
</dbReference>
<dbReference type="Pfam" id="PF01058">
    <property type="entry name" value="Oxidored_q6"/>
    <property type="match status" value="1"/>
</dbReference>
<accession>A0A221KE77</accession>